<proteinExistence type="predicted"/>
<dbReference type="EMBL" id="MVGR01000005">
    <property type="protein sequence ID" value="OPF15053.1"/>
    <property type="molecule type" value="Genomic_DNA"/>
</dbReference>
<name>A0A1V4BMA7_MICAE</name>
<reference evidence="1 2" key="1">
    <citation type="submission" date="2017-02" db="EMBL/GenBank/DDBJ databases">
        <title>Genome sequence of Microcystis aeruginosa KW.</title>
        <authorList>
            <person name="Oh H.-M."/>
            <person name="Ahn C.-Y."/>
            <person name="Jeong H."/>
            <person name="Srivastava A."/>
            <person name="Lee H.-G."/>
            <person name="Kang S.-R."/>
        </authorList>
    </citation>
    <scope>NUCLEOTIDE SEQUENCE [LARGE SCALE GENOMIC DNA]</scope>
    <source>
        <strain evidence="1 2">KW</strain>
    </source>
</reference>
<gene>
    <name evidence="1" type="ORF">B1L04_21060</name>
</gene>
<dbReference type="RefSeq" id="WP_079209272.1">
    <property type="nucleotide sequence ID" value="NZ_MVGR01000005.1"/>
</dbReference>
<organism evidence="1 2">
    <name type="scientific">Microcystis aeruginosa KW</name>
    <dbReference type="NCBI Taxonomy" id="1960155"/>
    <lineage>
        <taxon>Bacteria</taxon>
        <taxon>Bacillati</taxon>
        <taxon>Cyanobacteriota</taxon>
        <taxon>Cyanophyceae</taxon>
        <taxon>Oscillatoriophycideae</taxon>
        <taxon>Chroococcales</taxon>
        <taxon>Microcystaceae</taxon>
        <taxon>Microcystis</taxon>
    </lineage>
</organism>
<protein>
    <submittedName>
        <fullName evidence="1">Uncharacterized protein</fullName>
    </submittedName>
</protein>
<dbReference type="Proteomes" id="UP000189835">
    <property type="component" value="Unassembled WGS sequence"/>
</dbReference>
<accession>A0A1V4BMA7</accession>
<sequence>MFGNFQQSQLRIEISASEQAIRDSLLKTAHLRQWLWPQMLSPNLPDKLEEGLTFTSWLGLIPVQHQVLWANDQCLRLLLSQGIDGYHEWYWGDGWLQSRLEGISLLPLNLGQTLSLLKLRLFLSNQKLEVKDLGVASK</sequence>
<evidence type="ECO:0000313" key="2">
    <source>
        <dbReference type="Proteomes" id="UP000189835"/>
    </source>
</evidence>
<evidence type="ECO:0000313" key="1">
    <source>
        <dbReference type="EMBL" id="OPF15053.1"/>
    </source>
</evidence>
<dbReference type="AlphaFoldDB" id="A0A1V4BMA7"/>
<comment type="caution">
    <text evidence="1">The sequence shown here is derived from an EMBL/GenBank/DDBJ whole genome shotgun (WGS) entry which is preliminary data.</text>
</comment>